<sequence length="178" mass="20478">MIVKTKNYKLEKKLYISLALKRVLKKQGWMAAVGAVVICLGYAIPGAQSIWWFIAAFIGVLLYVLFWWIQFYGVTQLEQGKMLFEKFSYEISSQQILMKINPREGMPLKWDQIESATVGEDHYVLFVNKAQMIYWPFKIFNTENERKFVGSVLRSKGLVKDLPAKAETPAKVESGKKA</sequence>
<evidence type="ECO:0000256" key="1">
    <source>
        <dbReference type="SAM" id="Phobius"/>
    </source>
</evidence>
<name>A0ABS1KQK0_9BACT</name>
<feature type="transmembrane region" description="Helical" evidence="1">
    <location>
        <begin position="28"/>
        <end position="44"/>
    </location>
</feature>
<dbReference type="EMBL" id="JAERRB010000003">
    <property type="protein sequence ID" value="MBL0741716.1"/>
    <property type="molecule type" value="Genomic_DNA"/>
</dbReference>
<evidence type="ECO:0000313" key="2">
    <source>
        <dbReference type="EMBL" id="MBL0741716.1"/>
    </source>
</evidence>
<keyword evidence="1" id="KW-0812">Transmembrane</keyword>
<keyword evidence="1" id="KW-0472">Membrane</keyword>
<comment type="caution">
    <text evidence="2">The sequence shown here is derived from an EMBL/GenBank/DDBJ whole genome shotgun (WGS) entry which is preliminary data.</text>
</comment>
<protein>
    <submittedName>
        <fullName evidence="2">YcxB family protein</fullName>
    </submittedName>
</protein>
<accession>A0ABS1KQK0</accession>
<reference evidence="2 3" key="1">
    <citation type="submission" date="2021-01" db="EMBL/GenBank/DDBJ databases">
        <title>Chryseolinea sp. Jin1 Genome sequencing and assembly.</title>
        <authorList>
            <person name="Kim I."/>
        </authorList>
    </citation>
    <scope>NUCLEOTIDE SEQUENCE [LARGE SCALE GENOMIC DNA]</scope>
    <source>
        <strain evidence="2 3">Jin1</strain>
    </source>
</reference>
<feature type="transmembrane region" description="Helical" evidence="1">
    <location>
        <begin position="50"/>
        <end position="74"/>
    </location>
</feature>
<proteinExistence type="predicted"/>
<gene>
    <name evidence="2" type="ORF">JI741_10835</name>
</gene>
<keyword evidence="3" id="KW-1185">Reference proteome</keyword>
<evidence type="ECO:0000313" key="3">
    <source>
        <dbReference type="Proteomes" id="UP000613030"/>
    </source>
</evidence>
<dbReference type="Proteomes" id="UP000613030">
    <property type="component" value="Unassembled WGS sequence"/>
</dbReference>
<dbReference type="RefSeq" id="WP_202009104.1">
    <property type="nucleotide sequence ID" value="NZ_JAERRB010000003.1"/>
</dbReference>
<organism evidence="2 3">
    <name type="scientific">Chryseolinea lacunae</name>
    <dbReference type="NCBI Taxonomy" id="2801331"/>
    <lineage>
        <taxon>Bacteria</taxon>
        <taxon>Pseudomonadati</taxon>
        <taxon>Bacteroidota</taxon>
        <taxon>Cytophagia</taxon>
        <taxon>Cytophagales</taxon>
        <taxon>Fulvivirgaceae</taxon>
        <taxon>Chryseolinea</taxon>
    </lineage>
</organism>
<keyword evidence="1" id="KW-1133">Transmembrane helix</keyword>